<dbReference type="HOGENOM" id="CLU_013985_40_2_6"/>
<evidence type="ECO:0000259" key="4">
    <source>
        <dbReference type="PROSITE" id="PS51186"/>
    </source>
</evidence>
<sequence>MESIMRSSVTNVEQGRFHLRMLSGSDDASLLVFEYENRHWFERFITPRDASMFSEQGIRKHIDYCLSEYQHKRMLPMIVESDEGAIVGRVNFHDIKFNRGVATLGYRFSEESAGKGIATQMVTKSMVVLENLGFRSVLAVVASDNFASQRVLEKCGFRQMNLIANYVILHGQSVDCFRYLYQFKVKK</sequence>
<evidence type="ECO:0000256" key="1">
    <source>
        <dbReference type="ARBA" id="ARBA00022679"/>
    </source>
</evidence>
<dbReference type="Pfam" id="PF13302">
    <property type="entry name" value="Acetyltransf_3"/>
    <property type="match status" value="1"/>
</dbReference>
<keyword evidence="1 5" id="KW-0808">Transferase</keyword>
<dbReference type="PANTHER" id="PTHR43792">
    <property type="entry name" value="GNAT FAMILY, PUTATIVE (AFU_ORTHOLOGUE AFUA_3G00765)-RELATED-RELATED"/>
    <property type="match status" value="1"/>
</dbReference>
<dbReference type="InterPro" id="IPR051531">
    <property type="entry name" value="N-acetyltransferase"/>
</dbReference>
<dbReference type="InterPro" id="IPR016181">
    <property type="entry name" value="Acyl_CoA_acyltransferase"/>
</dbReference>
<proteinExistence type="inferred from homology"/>
<evidence type="ECO:0000256" key="2">
    <source>
        <dbReference type="ARBA" id="ARBA00023315"/>
    </source>
</evidence>
<dbReference type="GO" id="GO:0016747">
    <property type="term" value="F:acyltransferase activity, transferring groups other than amino-acyl groups"/>
    <property type="evidence" value="ECO:0007669"/>
    <property type="project" value="InterPro"/>
</dbReference>
<dbReference type="EMBL" id="BA000037">
    <property type="protein sequence ID" value="BAC94746.1"/>
    <property type="molecule type" value="Genomic_DNA"/>
</dbReference>
<dbReference type="SUPFAM" id="SSF55729">
    <property type="entry name" value="Acyl-CoA N-acyltransferases (Nat)"/>
    <property type="match status" value="1"/>
</dbReference>
<evidence type="ECO:0000313" key="6">
    <source>
        <dbReference type="Proteomes" id="UP000002675"/>
    </source>
</evidence>
<dbReference type="KEGG" id="vvy:VV1982"/>
<keyword evidence="2" id="KW-0012">Acyltransferase</keyword>
<dbReference type="PANTHER" id="PTHR43792:SF8">
    <property type="entry name" value="[RIBOSOMAL PROTEIN US5]-ALANINE N-ACETYLTRANSFERASE"/>
    <property type="match status" value="1"/>
</dbReference>
<dbReference type="PROSITE" id="PS51186">
    <property type="entry name" value="GNAT"/>
    <property type="match status" value="1"/>
</dbReference>
<accession>Q7MK28</accession>
<name>Q7MK28_VIBVY</name>
<dbReference type="Proteomes" id="UP000002675">
    <property type="component" value="Chromosome I"/>
</dbReference>
<protein>
    <submittedName>
        <fullName evidence="5">Acetyltransferase</fullName>
    </submittedName>
</protein>
<dbReference type="InterPro" id="IPR000182">
    <property type="entry name" value="GNAT_dom"/>
</dbReference>
<evidence type="ECO:0000313" key="5">
    <source>
        <dbReference type="EMBL" id="BAC94746.1"/>
    </source>
</evidence>
<reference evidence="5 6" key="1">
    <citation type="journal article" date="2003" name="Genome Res.">
        <title>Comparative genome analysis of Vibrio vulnificus, a marine pathogen.</title>
        <authorList>
            <person name="Chen C.Y."/>
            <person name="Wu K.M."/>
            <person name="Chang Y.C."/>
            <person name="Chang C.H."/>
            <person name="Tsai H.C."/>
            <person name="Liao T.L."/>
            <person name="Liu Y.M."/>
            <person name="Chen H.J."/>
            <person name="Shen A.B."/>
            <person name="Li J.C."/>
            <person name="Su T.L."/>
            <person name="Shao C.P."/>
            <person name="Lee C.T."/>
            <person name="Hor L.I."/>
            <person name="Tsai S.F."/>
        </authorList>
    </citation>
    <scope>NUCLEOTIDE SEQUENCE [LARGE SCALE GENOMIC DNA]</scope>
    <source>
        <strain evidence="5 6">YJ016</strain>
    </source>
</reference>
<dbReference type="AlphaFoldDB" id="Q7MK28"/>
<comment type="similarity">
    <text evidence="3">Belongs to the acetyltransferase family. RimJ subfamily.</text>
</comment>
<feature type="domain" description="N-acetyltransferase" evidence="4">
    <location>
        <begin position="31"/>
        <end position="175"/>
    </location>
</feature>
<dbReference type="Gene3D" id="3.40.630.30">
    <property type="match status" value="1"/>
</dbReference>
<organism evidence="5 6">
    <name type="scientific">Vibrio vulnificus (strain YJ016)</name>
    <dbReference type="NCBI Taxonomy" id="196600"/>
    <lineage>
        <taxon>Bacteria</taxon>
        <taxon>Pseudomonadati</taxon>
        <taxon>Pseudomonadota</taxon>
        <taxon>Gammaproteobacteria</taxon>
        <taxon>Vibrionales</taxon>
        <taxon>Vibrionaceae</taxon>
        <taxon>Vibrio</taxon>
    </lineage>
</organism>
<gene>
    <name evidence="5" type="ordered locus">VV1982</name>
</gene>
<evidence type="ECO:0000256" key="3">
    <source>
        <dbReference type="ARBA" id="ARBA00038502"/>
    </source>
</evidence>